<reference evidence="2 3" key="2">
    <citation type="journal article" date="2015" name="Stand. Genomic Sci.">
        <title>Draft genome sequence of marine-derived Streptomyces sp. TP-A0598, a producer of anti-MRSA antibiotic lydicamycins.</title>
        <authorList>
            <person name="Komaki H."/>
            <person name="Ichikawa N."/>
            <person name="Hosoyama A."/>
            <person name="Fujita N."/>
            <person name="Igarashi Y."/>
        </authorList>
    </citation>
    <scope>NUCLEOTIDE SEQUENCE [LARGE SCALE GENOMIC DNA]</scope>
    <source>
        <strain evidence="2 3">NBRC 110027</strain>
    </source>
</reference>
<dbReference type="Proteomes" id="UP000048965">
    <property type="component" value="Unassembled WGS sequence"/>
</dbReference>
<accession>A0A0P4R1R2</accession>
<dbReference type="AlphaFoldDB" id="A0A0P4R1R2"/>
<dbReference type="EMBL" id="BBNO01000001">
    <property type="protein sequence ID" value="GAO06041.1"/>
    <property type="molecule type" value="Genomic_DNA"/>
</dbReference>
<dbReference type="SUPFAM" id="SSF56219">
    <property type="entry name" value="DNase I-like"/>
    <property type="match status" value="1"/>
</dbReference>
<dbReference type="OrthoDB" id="1398885at2"/>
<reference evidence="3" key="1">
    <citation type="submission" date="2014-09" db="EMBL/GenBank/DDBJ databases">
        <title>Whole genome shotgun sequence of Streptomyces sp. NBRC 110027.</title>
        <authorList>
            <person name="Komaki H."/>
            <person name="Ichikawa N."/>
            <person name="Katano-Makiyama Y."/>
            <person name="Hosoyama A."/>
            <person name="Hashimoto M."/>
            <person name="Uohara A."/>
            <person name="Kitahashi Y."/>
            <person name="Ohji S."/>
            <person name="Kimura A."/>
            <person name="Yamazoe A."/>
            <person name="Igarashi Y."/>
            <person name="Fujita N."/>
        </authorList>
    </citation>
    <scope>NUCLEOTIDE SEQUENCE [LARGE SCALE GENOMIC DNA]</scope>
    <source>
        <strain evidence="3">NBRC 110027</strain>
    </source>
</reference>
<evidence type="ECO:0000313" key="3">
    <source>
        <dbReference type="Proteomes" id="UP000048965"/>
    </source>
</evidence>
<dbReference type="InterPro" id="IPR005135">
    <property type="entry name" value="Endo/exonuclease/phosphatase"/>
</dbReference>
<dbReference type="PANTHER" id="PTHR42834">
    <property type="entry name" value="ENDONUCLEASE/EXONUCLEASE/PHOSPHATASE FAMILY PROTEIN (AFU_ORTHOLOGUE AFUA_3G09210)"/>
    <property type="match status" value="1"/>
</dbReference>
<proteinExistence type="predicted"/>
<gene>
    <name evidence="2" type="ORF">TPA0598_01_04120</name>
</gene>
<dbReference type="GO" id="GO:0016787">
    <property type="term" value="F:hydrolase activity"/>
    <property type="evidence" value="ECO:0007669"/>
    <property type="project" value="UniProtKB-KW"/>
</dbReference>
<protein>
    <submittedName>
        <fullName evidence="2">Hydrolase</fullName>
    </submittedName>
</protein>
<dbReference type="PANTHER" id="PTHR42834:SF1">
    <property type="entry name" value="ENDONUCLEASE_EXONUCLEASE_PHOSPHATASE FAMILY PROTEIN (AFU_ORTHOLOGUE AFUA_3G09210)"/>
    <property type="match status" value="1"/>
</dbReference>
<dbReference type="RefSeq" id="WP_042147864.1">
    <property type="nucleotide sequence ID" value="NZ_BBNO01000001.1"/>
</dbReference>
<sequence>MSIRIATFNCENLFRRPIVFSTGGEPEHNAILEDFRKLVETLDHQTYSANDRKKIIDLLKKHSVDVSQEISTQTILVNEPRGQARLLKGEGRNIEVRAEVAGRADWVGWVELAKGDLSWDAVKNTARVIAEVNADILLTVEVEDRLTLHRFNKQVLAGQFDAEPYPFNMLIDGNDIRGIDVGLFSRHPITSIRSHIFDTKDSREIFSRDCPEFEIDIDGEPLWLLGNHFKSKRGGGGADKRKLQGERVAQLYRAALKRSAHVVVAGDLNDNPGSPPLTFLEATSLKDAMTHDSYEGPPGTHGKCTSPSDKIDYLMFSPELFAKVDKVEVERRGIFEFGTPFDTVTGPDDQASDHAAIVTELDL</sequence>
<dbReference type="InterPro" id="IPR036691">
    <property type="entry name" value="Endo/exonu/phosph_ase_sf"/>
</dbReference>
<comment type="caution">
    <text evidence="2">The sequence shown here is derived from an EMBL/GenBank/DDBJ whole genome shotgun (WGS) entry which is preliminary data.</text>
</comment>
<feature type="domain" description="Endonuclease/exonuclease/phosphatase" evidence="1">
    <location>
        <begin position="123"/>
        <end position="354"/>
    </location>
</feature>
<evidence type="ECO:0000259" key="1">
    <source>
        <dbReference type="Pfam" id="PF03372"/>
    </source>
</evidence>
<organism evidence="2 3">
    <name type="scientific">Streptomyces lydicamycinicus</name>
    <dbReference type="NCBI Taxonomy" id="1546107"/>
    <lineage>
        <taxon>Bacteria</taxon>
        <taxon>Bacillati</taxon>
        <taxon>Actinomycetota</taxon>
        <taxon>Actinomycetes</taxon>
        <taxon>Kitasatosporales</taxon>
        <taxon>Streptomycetaceae</taxon>
        <taxon>Streptomyces</taxon>
    </lineage>
</organism>
<name>A0A0P4R1R2_9ACTN</name>
<evidence type="ECO:0000313" key="2">
    <source>
        <dbReference type="EMBL" id="GAO06041.1"/>
    </source>
</evidence>
<keyword evidence="2" id="KW-0378">Hydrolase</keyword>
<dbReference type="Gene3D" id="3.60.10.10">
    <property type="entry name" value="Endonuclease/exonuclease/phosphatase"/>
    <property type="match status" value="1"/>
</dbReference>
<dbReference type="Pfam" id="PF03372">
    <property type="entry name" value="Exo_endo_phos"/>
    <property type="match status" value="1"/>
</dbReference>
<keyword evidence="3" id="KW-1185">Reference proteome</keyword>